<dbReference type="PANTHER" id="PTHR22997">
    <property type="entry name" value="PIH1 DOMAIN-CONTAINING PROTEIN 1"/>
    <property type="match status" value="1"/>
</dbReference>
<reference evidence="4 5" key="1">
    <citation type="submission" date="2024-05" db="EMBL/GenBank/DDBJ databases">
        <title>Long read based assembly of the Candida bracarensis genome reveals expanded adhesin content.</title>
        <authorList>
            <person name="Marcet-Houben M."/>
            <person name="Ksiezopolska E."/>
            <person name="Gabaldon T."/>
        </authorList>
    </citation>
    <scope>NUCLEOTIDE SEQUENCE [LARGE SCALE GENOMIC DNA]</scope>
    <source>
        <strain evidence="4 5">CBM6</strain>
    </source>
</reference>
<feature type="domain" description="Pih1 Ascomycota CS" evidence="3">
    <location>
        <begin position="254"/>
        <end position="343"/>
    </location>
</feature>
<accession>A0ABR4P0S3</accession>
<feature type="domain" description="PIH1 N-terminal" evidence="2">
    <location>
        <begin position="18"/>
        <end position="159"/>
    </location>
</feature>
<evidence type="ECO:0000256" key="1">
    <source>
        <dbReference type="ARBA" id="ARBA00008511"/>
    </source>
</evidence>
<gene>
    <name evidence="4" type="ORF">RNJ44_02752</name>
</gene>
<name>A0ABR4P0S3_9SACH</name>
<comment type="caution">
    <text evidence="4">The sequence shown here is derived from an EMBL/GenBank/DDBJ whole genome shotgun (WGS) entry which is preliminary data.</text>
</comment>
<dbReference type="Pfam" id="PF18482">
    <property type="entry name" value="Pih1_fungal_CS"/>
    <property type="match status" value="1"/>
</dbReference>
<protein>
    <submittedName>
        <fullName evidence="4">Protein interacting with Hsp90 1</fullName>
    </submittedName>
</protein>
<evidence type="ECO:0000259" key="2">
    <source>
        <dbReference type="Pfam" id="PF08190"/>
    </source>
</evidence>
<evidence type="ECO:0000313" key="5">
    <source>
        <dbReference type="Proteomes" id="UP001623330"/>
    </source>
</evidence>
<dbReference type="InterPro" id="IPR050734">
    <property type="entry name" value="PIH1/Kintoun_subfamily"/>
</dbReference>
<dbReference type="PANTHER" id="PTHR22997:SF0">
    <property type="entry name" value="PIH1 DOMAIN-CONTAINING PROTEIN 1"/>
    <property type="match status" value="1"/>
</dbReference>
<proteinExistence type="inferred from homology"/>
<dbReference type="InterPro" id="IPR012981">
    <property type="entry name" value="PIH1_N"/>
</dbReference>
<dbReference type="Proteomes" id="UP001623330">
    <property type="component" value="Unassembled WGS sequence"/>
</dbReference>
<keyword evidence="5" id="KW-1185">Reference proteome</keyword>
<comment type="similarity">
    <text evidence="1">Belongs to the PIH1 family.</text>
</comment>
<evidence type="ECO:0000259" key="3">
    <source>
        <dbReference type="Pfam" id="PF18482"/>
    </source>
</evidence>
<dbReference type="EMBL" id="JBEVYD010000002">
    <property type="protein sequence ID" value="KAL3234964.1"/>
    <property type="molecule type" value="Genomic_DNA"/>
</dbReference>
<dbReference type="InterPro" id="IPR041441">
    <property type="entry name" value="Pih1_CS_Ascomycota"/>
</dbReference>
<evidence type="ECO:0000313" key="4">
    <source>
        <dbReference type="EMBL" id="KAL3234964.1"/>
    </source>
</evidence>
<dbReference type="Pfam" id="PF08190">
    <property type="entry name" value="PIH1"/>
    <property type="match status" value="1"/>
</dbReference>
<sequence length="344" mass="39325">MDFLLRPIGGGDSGSSSVTVLKPQPSLVIKSKIVNVDDRPRNLPSLEADRKVFINLCHDDNAPKPDIPFDANIVYPMIMNNKWEIPIVTSSFRVDHDKKGQECYVVDCCVNSECLEWIAKDYQLKDILVEWCLEAAELRETVEISRDSIAFPKMKKKGDSIPDLEVFSEELDNNYMNDMIEKDSNSEPTSILKARRDLLIQEEEMSIDNSPLGEQLPPLFPGQTTRKKSLIEEIDDLSIQEKPKPSEKVRKSPISYDVTMRKVTTSDKFKLRIDIKIEPVESSLDLNLSYDSTNNDLVLRNLNIHICEEKILKIPLPNIFDRNKVLNNADIYFVKNKKTVTILI</sequence>
<organism evidence="4 5">
    <name type="scientific">Nakaseomyces bracarensis</name>
    <dbReference type="NCBI Taxonomy" id="273131"/>
    <lineage>
        <taxon>Eukaryota</taxon>
        <taxon>Fungi</taxon>
        <taxon>Dikarya</taxon>
        <taxon>Ascomycota</taxon>
        <taxon>Saccharomycotina</taxon>
        <taxon>Saccharomycetes</taxon>
        <taxon>Saccharomycetales</taxon>
        <taxon>Saccharomycetaceae</taxon>
        <taxon>Nakaseomyces</taxon>
    </lineage>
</organism>